<dbReference type="SUPFAM" id="SSF51069">
    <property type="entry name" value="Carbonic anhydrase"/>
    <property type="match status" value="1"/>
</dbReference>
<dbReference type="PANTHER" id="PTHR18952:SF271">
    <property type="entry name" value="ALPHA CARBONIC ANHYDRASE 4-RELATED"/>
    <property type="match status" value="1"/>
</dbReference>
<comment type="function">
    <text evidence="6">Reversible hydration of carbon dioxide.</text>
</comment>
<dbReference type="InterPro" id="IPR036398">
    <property type="entry name" value="CA_dom_sf"/>
</dbReference>
<evidence type="ECO:0000256" key="5">
    <source>
        <dbReference type="ARBA" id="ARBA00023239"/>
    </source>
</evidence>
<dbReference type="CDD" id="cd03124">
    <property type="entry name" value="alpha_CA_prokaryotic_like"/>
    <property type="match status" value="1"/>
</dbReference>
<evidence type="ECO:0000256" key="1">
    <source>
        <dbReference type="ARBA" id="ARBA00001947"/>
    </source>
</evidence>
<comment type="cofactor">
    <cofactor evidence="1 6">
        <name>Zn(2+)</name>
        <dbReference type="ChEBI" id="CHEBI:29105"/>
    </cofactor>
</comment>
<dbReference type="InterPro" id="IPR001148">
    <property type="entry name" value="CA_dom"/>
</dbReference>
<dbReference type="Pfam" id="PF00194">
    <property type="entry name" value="Carb_anhydrase"/>
    <property type="match status" value="1"/>
</dbReference>
<proteinExistence type="inferred from homology"/>
<dbReference type="EC" id="4.2.1.1" evidence="2 6"/>
<evidence type="ECO:0000313" key="8">
    <source>
        <dbReference type="EMBL" id="KAL0383508.1"/>
    </source>
</evidence>
<dbReference type="PROSITE" id="PS51144">
    <property type="entry name" value="ALPHA_CA_2"/>
    <property type="match status" value="1"/>
</dbReference>
<dbReference type="EMBL" id="JACGWM010000003">
    <property type="protein sequence ID" value="KAL0383508.1"/>
    <property type="molecule type" value="Genomic_DNA"/>
</dbReference>
<evidence type="ECO:0000259" key="7">
    <source>
        <dbReference type="PROSITE" id="PS51144"/>
    </source>
</evidence>
<reference evidence="8" key="1">
    <citation type="submission" date="2020-06" db="EMBL/GenBank/DDBJ databases">
        <authorList>
            <person name="Li T."/>
            <person name="Hu X."/>
            <person name="Zhang T."/>
            <person name="Song X."/>
            <person name="Zhang H."/>
            <person name="Dai N."/>
            <person name="Sheng W."/>
            <person name="Hou X."/>
            <person name="Wei L."/>
        </authorList>
    </citation>
    <scope>NUCLEOTIDE SEQUENCE</scope>
    <source>
        <strain evidence="8">KEN8</strain>
        <tissue evidence="8">Leaf</tissue>
    </source>
</reference>
<dbReference type="GO" id="GO:0004089">
    <property type="term" value="F:carbonate dehydratase activity"/>
    <property type="evidence" value="ECO:0007669"/>
    <property type="project" value="UniProtKB-UniRule"/>
</dbReference>
<feature type="signal peptide" evidence="6">
    <location>
        <begin position="1"/>
        <end position="25"/>
    </location>
</feature>
<organism evidence="8">
    <name type="scientific">Sesamum calycinum</name>
    <dbReference type="NCBI Taxonomy" id="2727403"/>
    <lineage>
        <taxon>Eukaryota</taxon>
        <taxon>Viridiplantae</taxon>
        <taxon>Streptophyta</taxon>
        <taxon>Embryophyta</taxon>
        <taxon>Tracheophyta</taxon>
        <taxon>Spermatophyta</taxon>
        <taxon>Magnoliopsida</taxon>
        <taxon>eudicotyledons</taxon>
        <taxon>Gunneridae</taxon>
        <taxon>Pentapetalae</taxon>
        <taxon>asterids</taxon>
        <taxon>lamiids</taxon>
        <taxon>Lamiales</taxon>
        <taxon>Pedaliaceae</taxon>
        <taxon>Sesamum</taxon>
    </lineage>
</organism>
<dbReference type="InterPro" id="IPR023561">
    <property type="entry name" value="Carbonic_anhydrase_a-class"/>
</dbReference>
<evidence type="ECO:0000256" key="4">
    <source>
        <dbReference type="ARBA" id="ARBA00022833"/>
    </source>
</evidence>
<dbReference type="InterPro" id="IPR018338">
    <property type="entry name" value="Carbonic_anhydrase_a-class_CS"/>
</dbReference>
<dbReference type="InterPro" id="IPR041891">
    <property type="entry name" value="Alpha_CA_prokaryot-like"/>
</dbReference>
<dbReference type="Gene3D" id="3.10.200.10">
    <property type="entry name" value="Alpha carbonic anhydrase"/>
    <property type="match status" value="1"/>
</dbReference>
<comment type="catalytic activity">
    <reaction evidence="6">
        <text>hydrogencarbonate + H(+) = CO2 + H2O</text>
        <dbReference type="Rhea" id="RHEA:10748"/>
        <dbReference type="ChEBI" id="CHEBI:15377"/>
        <dbReference type="ChEBI" id="CHEBI:15378"/>
        <dbReference type="ChEBI" id="CHEBI:16526"/>
        <dbReference type="ChEBI" id="CHEBI:17544"/>
        <dbReference type="EC" id="4.2.1.1"/>
    </reaction>
</comment>
<evidence type="ECO:0000256" key="2">
    <source>
        <dbReference type="ARBA" id="ARBA00012925"/>
    </source>
</evidence>
<feature type="domain" description="Alpha-carbonic anhydrase" evidence="7">
    <location>
        <begin position="36"/>
        <end position="271"/>
    </location>
</feature>
<dbReference type="SMART" id="SM01057">
    <property type="entry name" value="Carb_anhydrase"/>
    <property type="match status" value="1"/>
</dbReference>
<dbReference type="PROSITE" id="PS00162">
    <property type="entry name" value="ALPHA_CA_1"/>
    <property type="match status" value="1"/>
</dbReference>
<keyword evidence="3 6" id="KW-0479">Metal-binding</keyword>
<gene>
    <name evidence="8" type="ORF">Scaly_0638100</name>
</gene>
<sequence length="274" mass="31049">MGCIPCRSLFIVWLTVCSLFITLNAHDDEVEDESPFTYDWNSDKGPGNWGNLDRNWKACGVGKIQSPIDLNDDRVSILHTLGNLKRTYKPAPAVIKNRGHDIMVAWEGDAGGVVINGTEFKLLQSHWHTPSEHTVDGKRFKMEIHMVHKNSHGQICVVGILYKLGRPDAFLAKDVFPHTASRARQNSWSSRKARGVCRSLDVKFGSRKYYRYIGSLTVPPCTEGVLWTILKKVRTVSLEQIRALRDAVHDGFEENARPIQQSDDITVYMYRPKA</sequence>
<dbReference type="GO" id="GO:0006730">
    <property type="term" value="P:one-carbon metabolic process"/>
    <property type="evidence" value="ECO:0007669"/>
    <property type="project" value="TreeGrafter"/>
</dbReference>
<evidence type="ECO:0000256" key="3">
    <source>
        <dbReference type="ARBA" id="ARBA00022723"/>
    </source>
</evidence>
<comment type="caution">
    <text evidence="8">The sequence shown here is derived from an EMBL/GenBank/DDBJ whole genome shotgun (WGS) entry which is preliminary data.</text>
</comment>
<keyword evidence="4 6" id="KW-0862">Zinc</keyword>
<evidence type="ECO:0000256" key="6">
    <source>
        <dbReference type="RuleBase" id="RU367011"/>
    </source>
</evidence>
<keyword evidence="5 6" id="KW-0456">Lyase</keyword>
<protein>
    <recommendedName>
        <fullName evidence="2 6">Carbonic anhydrase</fullName>
        <ecNumber evidence="2 6">4.2.1.1</ecNumber>
    </recommendedName>
</protein>
<feature type="chain" id="PRO_5043097560" description="Carbonic anhydrase" evidence="6">
    <location>
        <begin position="26"/>
        <end position="274"/>
    </location>
</feature>
<dbReference type="AlphaFoldDB" id="A0AAW2RVP2"/>
<reference evidence="8" key="2">
    <citation type="journal article" date="2024" name="Plant">
        <title>Genomic evolution and insights into agronomic trait innovations of Sesamum species.</title>
        <authorList>
            <person name="Miao H."/>
            <person name="Wang L."/>
            <person name="Qu L."/>
            <person name="Liu H."/>
            <person name="Sun Y."/>
            <person name="Le M."/>
            <person name="Wang Q."/>
            <person name="Wei S."/>
            <person name="Zheng Y."/>
            <person name="Lin W."/>
            <person name="Duan Y."/>
            <person name="Cao H."/>
            <person name="Xiong S."/>
            <person name="Wang X."/>
            <person name="Wei L."/>
            <person name="Li C."/>
            <person name="Ma Q."/>
            <person name="Ju M."/>
            <person name="Zhao R."/>
            <person name="Li G."/>
            <person name="Mu C."/>
            <person name="Tian Q."/>
            <person name="Mei H."/>
            <person name="Zhang T."/>
            <person name="Gao T."/>
            <person name="Zhang H."/>
        </authorList>
    </citation>
    <scope>NUCLEOTIDE SEQUENCE</scope>
    <source>
        <strain evidence="8">KEN8</strain>
    </source>
</reference>
<dbReference type="PANTHER" id="PTHR18952">
    <property type="entry name" value="CARBONIC ANHYDRASE"/>
    <property type="match status" value="1"/>
</dbReference>
<dbReference type="GO" id="GO:0008270">
    <property type="term" value="F:zinc ion binding"/>
    <property type="evidence" value="ECO:0007669"/>
    <property type="project" value="UniProtKB-UniRule"/>
</dbReference>
<comment type="similarity">
    <text evidence="6">Belongs to the alpha-carbonic anhydrase family.</text>
</comment>
<accession>A0AAW2RVP2</accession>
<keyword evidence="6" id="KW-0732">Signal</keyword>
<name>A0AAW2RVP2_9LAMI</name>